<dbReference type="EMBL" id="ML996572">
    <property type="protein sequence ID" value="KAF2758015.1"/>
    <property type="molecule type" value="Genomic_DNA"/>
</dbReference>
<proteinExistence type="predicted"/>
<keyword evidence="4" id="KW-1185">Reference proteome</keyword>
<feature type="compositionally biased region" description="Polar residues" evidence="2">
    <location>
        <begin position="455"/>
        <end position="466"/>
    </location>
</feature>
<keyword evidence="1" id="KW-0175">Coiled coil</keyword>
<dbReference type="Proteomes" id="UP000799437">
    <property type="component" value="Unassembled WGS sequence"/>
</dbReference>
<feature type="region of interest" description="Disordered" evidence="2">
    <location>
        <begin position="446"/>
        <end position="546"/>
    </location>
</feature>
<feature type="region of interest" description="Disordered" evidence="2">
    <location>
        <begin position="288"/>
        <end position="343"/>
    </location>
</feature>
<dbReference type="PANTHER" id="PTHR47842:SF3">
    <property type="entry name" value="DUF676 DOMAIN-CONTAINING PROTEIN"/>
    <property type="match status" value="1"/>
</dbReference>
<gene>
    <name evidence="3" type="ORF">EJ05DRAFT_374384</name>
</gene>
<sequence>MAGTNMPPLPPRDSTPLDAPPPYTPYPHSNLESHDPRTSSTQSLLPEDAPAGQHRRRLLLVYIHGFQGDETSFQSFPAHVHNLVKISLADTHTVHTKIYPKYRTRRAIEFARDDFSAWLTPHEHPNTDVILLGHSMGGLLSAEVILIPTQSPHFASVFRHRILGSINFDVPFLGMHPGVISSGLASLFNPADKSTKEGAISETEALGTPGRADTLFRPPQDPGYNPAFGNDVNLPVRKGWEGTLHFLNKHRKHILKGGRQYVASHLEFGGAMADYSTLKKRYQSMRPLDEDDPAKRKTMMRTPGTPPRVRFVNYYTASTGRPKKPKPPKPEGPTMSNEEHREGSVAKIAAADSTYDLASQTQQVTITDTLRKDEEEEFLASLPAVPPAPVEPAPFDPSAYPNPSVLNFARKTHEREVNRYKQLLEDHEIALAERKELEEALRCDAREQRKVSEATIPTSSESQVATEHNDDDDDDGSPHARVIGQPITNTTSYDGFQDSYVDENDSSTNLQNTLASTPSMRSTDTDAQSRETPPSDDTPKKPKRDRKFCMLPSKDQYGKVDPTWVRVYMEGVDEVGAHCGLFFLSATYEQLVGDVAARIEGWVQEDMTRRLVEGQG</sequence>
<feature type="compositionally biased region" description="Pro residues" evidence="2">
    <location>
        <begin position="7"/>
        <end position="25"/>
    </location>
</feature>
<protein>
    <recommendedName>
        <fullName evidence="5">DUF676 domain-containing protein</fullName>
    </recommendedName>
</protein>
<name>A0A6A6W646_9PEZI</name>
<evidence type="ECO:0000256" key="1">
    <source>
        <dbReference type="SAM" id="Coils"/>
    </source>
</evidence>
<dbReference type="SUPFAM" id="SSF53474">
    <property type="entry name" value="alpha/beta-Hydrolases"/>
    <property type="match status" value="1"/>
</dbReference>
<dbReference type="OrthoDB" id="3248508at2759"/>
<dbReference type="AlphaFoldDB" id="A0A6A6W646"/>
<evidence type="ECO:0000256" key="2">
    <source>
        <dbReference type="SAM" id="MobiDB-lite"/>
    </source>
</evidence>
<reference evidence="3" key="1">
    <citation type="journal article" date="2020" name="Stud. Mycol.">
        <title>101 Dothideomycetes genomes: a test case for predicting lifestyles and emergence of pathogens.</title>
        <authorList>
            <person name="Haridas S."/>
            <person name="Albert R."/>
            <person name="Binder M."/>
            <person name="Bloem J."/>
            <person name="Labutti K."/>
            <person name="Salamov A."/>
            <person name="Andreopoulos B."/>
            <person name="Baker S."/>
            <person name="Barry K."/>
            <person name="Bills G."/>
            <person name="Bluhm B."/>
            <person name="Cannon C."/>
            <person name="Castanera R."/>
            <person name="Culley D."/>
            <person name="Daum C."/>
            <person name="Ezra D."/>
            <person name="Gonzalez J."/>
            <person name="Henrissat B."/>
            <person name="Kuo A."/>
            <person name="Liang C."/>
            <person name="Lipzen A."/>
            <person name="Lutzoni F."/>
            <person name="Magnuson J."/>
            <person name="Mondo S."/>
            <person name="Nolan M."/>
            <person name="Ohm R."/>
            <person name="Pangilinan J."/>
            <person name="Park H.-J."/>
            <person name="Ramirez L."/>
            <person name="Alfaro M."/>
            <person name="Sun H."/>
            <person name="Tritt A."/>
            <person name="Yoshinaga Y."/>
            <person name="Zwiers L.-H."/>
            <person name="Turgeon B."/>
            <person name="Goodwin S."/>
            <person name="Spatafora J."/>
            <person name="Crous P."/>
            <person name="Grigoriev I."/>
        </authorList>
    </citation>
    <scope>NUCLEOTIDE SEQUENCE</scope>
    <source>
        <strain evidence="3">CBS 121739</strain>
    </source>
</reference>
<dbReference type="RefSeq" id="XP_033600466.1">
    <property type="nucleotide sequence ID" value="XM_033741178.1"/>
</dbReference>
<dbReference type="Gene3D" id="3.40.50.1820">
    <property type="entry name" value="alpha/beta hydrolase"/>
    <property type="match status" value="1"/>
</dbReference>
<feature type="coiled-coil region" evidence="1">
    <location>
        <begin position="410"/>
        <end position="440"/>
    </location>
</feature>
<accession>A0A6A6W646</accession>
<evidence type="ECO:0008006" key="5">
    <source>
        <dbReference type="Google" id="ProtNLM"/>
    </source>
</evidence>
<evidence type="ECO:0000313" key="3">
    <source>
        <dbReference type="EMBL" id="KAF2758015.1"/>
    </source>
</evidence>
<feature type="region of interest" description="Disordered" evidence="2">
    <location>
        <begin position="1"/>
        <end position="49"/>
    </location>
</feature>
<dbReference type="InterPro" id="IPR029058">
    <property type="entry name" value="AB_hydrolase_fold"/>
</dbReference>
<evidence type="ECO:0000313" key="4">
    <source>
        <dbReference type="Proteomes" id="UP000799437"/>
    </source>
</evidence>
<organism evidence="3 4">
    <name type="scientific">Pseudovirgaria hyperparasitica</name>
    <dbReference type="NCBI Taxonomy" id="470096"/>
    <lineage>
        <taxon>Eukaryota</taxon>
        <taxon>Fungi</taxon>
        <taxon>Dikarya</taxon>
        <taxon>Ascomycota</taxon>
        <taxon>Pezizomycotina</taxon>
        <taxon>Dothideomycetes</taxon>
        <taxon>Dothideomycetes incertae sedis</taxon>
        <taxon>Acrospermales</taxon>
        <taxon>Acrospermaceae</taxon>
        <taxon>Pseudovirgaria</taxon>
    </lineage>
</organism>
<feature type="compositionally biased region" description="Polar residues" evidence="2">
    <location>
        <begin position="506"/>
        <end position="522"/>
    </location>
</feature>
<dbReference type="GeneID" id="54482232"/>
<dbReference type="PANTHER" id="PTHR47842">
    <property type="entry name" value="EXPRESSED PROTEIN"/>
    <property type="match status" value="1"/>
</dbReference>